<reference evidence="4" key="2">
    <citation type="submission" date="2025-09" db="UniProtKB">
        <authorList>
            <consortium name="Ensembl"/>
        </authorList>
    </citation>
    <scope>IDENTIFICATION</scope>
</reference>
<dbReference type="Ensembl" id="ENSCLMT00005022994.1">
    <property type="protein sequence ID" value="ENSCLMP00005021921.1"/>
    <property type="gene ID" value="ENSCLMG00005010890.1"/>
</dbReference>
<dbReference type="PANTHER" id="PTHR14340">
    <property type="entry name" value="MICROFIBRIL-ASSOCIATED GLYCOPROTEIN 3"/>
    <property type="match status" value="1"/>
</dbReference>
<reference evidence="4" key="1">
    <citation type="submission" date="2025-08" db="UniProtKB">
        <authorList>
            <consortium name="Ensembl"/>
        </authorList>
    </citation>
    <scope>IDENTIFICATION</scope>
</reference>
<evidence type="ECO:0000259" key="3">
    <source>
        <dbReference type="PROSITE" id="PS50835"/>
    </source>
</evidence>
<dbReference type="InterPro" id="IPR013783">
    <property type="entry name" value="Ig-like_fold"/>
</dbReference>
<dbReference type="GeneTree" id="ENSGT00940000163418"/>
<dbReference type="Pfam" id="PF07679">
    <property type="entry name" value="I-set"/>
    <property type="match status" value="1"/>
</dbReference>
<sequence>IGRRRCSSVRCYLLLLFFFLKVAPCDQEVTQGQDVVISAKVAGQPRPMVYWLKDRVPVKTAGRFAVRETGSASEVRIGSAQRSDAGLYVCKIVNEYGCKLAECRVEVKGESGFNPVGRNTVQYISSFF</sequence>
<evidence type="ECO:0000313" key="5">
    <source>
        <dbReference type="Proteomes" id="UP000694565"/>
    </source>
</evidence>
<proteinExistence type="predicted"/>
<feature type="signal peptide" evidence="2">
    <location>
        <begin position="1"/>
        <end position="27"/>
    </location>
</feature>
<evidence type="ECO:0000256" key="2">
    <source>
        <dbReference type="SAM" id="SignalP"/>
    </source>
</evidence>
<dbReference type="InterPro" id="IPR007110">
    <property type="entry name" value="Ig-like_dom"/>
</dbReference>
<dbReference type="SUPFAM" id="SSF48726">
    <property type="entry name" value="Immunoglobulin"/>
    <property type="match status" value="1"/>
</dbReference>
<dbReference type="Proteomes" id="UP000694565">
    <property type="component" value="Unplaced"/>
</dbReference>
<protein>
    <recommendedName>
        <fullName evidence="3">Ig-like domain-containing protein</fullName>
    </recommendedName>
</protein>
<evidence type="ECO:0000256" key="1">
    <source>
        <dbReference type="ARBA" id="ARBA00023319"/>
    </source>
</evidence>
<dbReference type="InterPro" id="IPR036179">
    <property type="entry name" value="Ig-like_dom_sf"/>
</dbReference>
<dbReference type="InterPro" id="IPR013098">
    <property type="entry name" value="Ig_I-set"/>
</dbReference>
<dbReference type="FunFam" id="2.60.40.10:FF:000107">
    <property type="entry name" value="Myosin, light chain kinase a"/>
    <property type="match status" value="1"/>
</dbReference>
<dbReference type="Gene3D" id="2.60.40.10">
    <property type="entry name" value="Immunoglobulins"/>
    <property type="match status" value="1"/>
</dbReference>
<keyword evidence="2" id="KW-0732">Signal</keyword>
<name>A0A8C2XPU3_CYCLU</name>
<feature type="chain" id="PRO_5033996703" description="Ig-like domain-containing protein" evidence="2">
    <location>
        <begin position="28"/>
        <end position="128"/>
    </location>
</feature>
<organism evidence="4 5">
    <name type="scientific">Cyclopterus lumpus</name>
    <name type="common">Lumpsucker</name>
    <dbReference type="NCBI Taxonomy" id="8103"/>
    <lineage>
        <taxon>Eukaryota</taxon>
        <taxon>Metazoa</taxon>
        <taxon>Chordata</taxon>
        <taxon>Craniata</taxon>
        <taxon>Vertebrata</taxon>
        <taxon>Euteleostomi</taxon>
        <taxon>Actinopterygii</taxon>
        <taxon>Neopterygii</taxon>
        <taxon>Teleostei</taxon>
        <taxon>Neoteleostei</taxon>
        <taxon>Acanthomorphata</taxon>
        <taxon>Eupercaria</taxon>
        <taxon>Perciformes</taxon>
        <taxon>Cottioidei</taxon>
        <taxon>Cottales</taxon>
        <taxon>Cyclopteridae</taxon>
        <taxon>Cyclopterus</taxon>
    </lineage>
</organism>
<accession>A0A8C2XPU3</accession>
<dbReference type="GO" id="GO:0003007">
    <property type="term" value="P:heart morphogenesis"/>
    <property type="evidence" value="ECO:0007669"/>
    <property type="project" value="UniProtKB-ARBA"/>
</dbReference>
<keyword evidence="5" id="KW-1185">Reference proteome</keyword>
<feature type="domain" description="Ig-like" evidence="3">
    <location>
        <begin position="26"/>
        <end position="106"/>
    </location>
</feature>
<evidence type="ECO:0000313" key="4">
    <source>
        <dbReference type="Ensembl" id="ENSCLMP00005021921.1"/>
    </source>
</evidence>
<dbReference type="InterPro" id="IPR003598">
    <property type="entry name" value="Ig_sub2"/>
</dbReference>
<dbReference type="SMART" id="SM00409">
    <property type="entry name" value="IG"/>
    <property type="match status" value="1"/>
</dbReference>
<dbReference type="InterPro" id="IPR003599">
    <property type="entry name" value="Ig_sub"/>
</dbReference>
<dbReference type="AlphaFoldDB" id="A0A8C2XPU3"/>
<dbReference type="PANTHER" id="PTHR14340:SF9">
    <property type="entry name" value="FIBRONECTIN TYPE-III DOMAIN-CONTAINING PROTEIN"/>
    <property type="match status" value="1"/>
</dbReference>
<dbReference type="PROSITE" id="PS50835">
    <property type="entry name" value="IG_LIKE"/>
    <property type="match status" value="1"/>
</dbReference>
<keyword evidence="1" id="KW-0393">Immunoglobulin domain</keyword>
<dbReference type="SMART" id="SM00408">
    <property type="entry name" value="IGc2"/>
    <property type="match status" value="1"/>
</dbReference>
<dbReference type="GO" id="GO:0055013">
    <property type="term" value="P:cardiac muscle cell development"/>
    <property type="evidence" value="ECO:0007669"/>
    <property type="project" value="UniProtKB-ARBA"/>
</dbReference>